<keyword evidence="3" id="KW-1185">Reference proteome</keyword>
<feature type="transmembrane region" description="Helical" evidence="1">
    <location>
        <begin position="487"/>
        <end position="505"/>
    </location>
</feature>
<feature type="transmembrane region" description="Helical" evidence="1">
    <location>
        <begin position="303"/>
        <end position="325"/>
    </location>
</feature>
<feature type="transmembrane region" description="Helical" evidence="1">
    <location>
        <begin position="578"/>
        <end position="603"/>
    </location>
</feature>
<feature type="transmembrane region" description="Helical" evidence="1">
    <location>
        <begin position="421"/>
        <end position="439"/>
    </location>
</feature>
<evidence type="ECO:0000256" key="1">
    <source>
        <dbReference type="SAM" id="Phobius"/>
    </source>
</evidence>
<evidence type="ECO:0008006" key="4">
    <source>
        <dbReference type="Google" id="ProtNLM"/>
    </source>
</evidence>
<sequence length="622" mass="65022">MSTLDSGLTARLAARTETVRTVLWRLLFGDRVGLALFLTGLCFFGLYWRMGIYITDGSAIANTLVNVADGRVVLTEVPYGSGLEAPGTYVGNDGPVGRNYGIVVLAVPVFYALQGLGAVFDLGVVLIGVWSLALVGAVTTVGRLVEREWVVVGGSALAVVAFVANVAFATPVDPGLYPILALQIVGMLAAVLSGVFCYRLVACLHGRRIGVAAGTAVVLATPVAFWAALLKRHSFTVLCIAAALYALARSRTADEHSETRRFRALASVPVALLAWIHAAEALLLFAPLVVVDFATADRNDRRTLAVIAGTFALSLVPFFLTNLLVSGNPVEPPRMLPSYSASAGLDLSGGGGGGAVLDIPIPIVGGLVRIALRFVSLLGEGVVVAFTDPVRLHRVFLRGGYLSSVAFRDGYQAIRLTVLESAPILAGFAAAPVAAGLWIRRRGRTALGSSLRSPTGVVDTVALASGLLFVFLFLPRLPVHAQVTVRYLHPLYLLGVYGLARVPAIRSAVTTHWRTTGLAYGGTVLIGGQLVVIVLAAIDAGLGEAVQFHALLALAAATSLAAWAVVRTLSDTVPERAGAALVSVTAGAGTIFVLLSGIEYFAYAGEFALPVVRWLSAALPLA</sequence>
<dbReference type="Proteomes" id="UP000289691">
    <property type="component" value="Unassembled WGS sequence"/>
</dbReference>
<feature type="transmembrane region" description="Helical" evidence="1">
    <location>
        <begin position="451"/>
        <end position="475"/>
    </location>
</feature>
<dbReference type="RefSeq" id="WP_129070781.1">
    <property type="nucleotide sequence ID" value="NZ_RDFA01000011.1"/>
</dbReference>
<feature type="transmembrane region" description="Helical" evidence="1">
    <location>
        <begin position="517"/>
        <end position="540"/>
    </location>
</feature>
<name>A0A498KQ64_9EURY</name>
<feature type="transmembrane region" description="Helical" evidence="1">
    <location>
        <begin position="175"/>
        <end position="197"/>
    </location>
</feature>
<proteinExistence type="predicted"/>
<keyword evidence="1" id="KW-1133">Transmembrane helix</keyword>
<feature type="transmembrane region" description="Helical" evidence="1">
    <location>
        <begin position="546"/>
        <end position="566"/>
    </location>
</feature>
<feature type="transmembrane region" description="Helical" evidence="1">
    <location>
        <begin position="122"/>
        <end position="142"/>
    </location>
</feature>
<accession>A0A498KQ64</accession>
<dbReference type="AlphaFoldDB" id="A0A498KQ64"/>
<feature type="transmembrane region" description="Helical" evidence="1">
    <location>
        <begin position="149"/>
        <end position="169"/>
    </location>
</feature>
<keyword evidence="1" id="KW-0472">Membrane</keyword>
<dbReference type="OrthoDB" id="242271at2157"/>
<evidence type="ECO:0000313" key="3">
    <source>
        <dbReference type="Proteomes" id="UP000289691"/>
    </source>
</evidence>
<gene>
    <name evidence="2" type="ORF">EAF64_20165</name>
</gene>
<feature type="transmembrane region" description="Helical" evidence="1">
    <location>
        <begin position="264"/>
        <end position="291"/>
    </location>
</feature>
<organism evidence="2 3">
    <name type="scientific">Halorientalis pallida</name>
    <dbReference type="NCBI Taxonomy" id="2479928"/>
    <lineage>
        <taxon>Archaea</taxon>
        <taxon>Methanobacteriati</taxon>
        <taxon>Methanobacteriota</taxon>
        <taxon>Stenosarchaea group</taxon>
        <taxon>Halobacteria</taxon>
        <taxon>Halobacteriales</taxon>
        <taxon>Haloarculaceae</taxon>
        <taxon>Halorientalis</taxon>
    </lineage>
</organism>
<protein>
    <recommendedName>
        <fullName evidence="4">Dolichyl-phosphate-mannose-protein mannosyltransferase</fullName>
    </recommendedName>
</protein>
<dbReference type="EMBL" id="RDFA01000011">
    <property type="protein sequence ID" value="RXK46237.1"/>
    <property type="molecule type" value="Genomic_DNA"/>
</dbReference>
<comment type="caution">
    <text evidence="2">The sequence shown here is derived from an EMBL/GenBank/DDBJ whole genome shotgun (WGS) entry which is preliminary data.</text>
</comment>
<feature type="transmembrane region" description="Helical" evidence="1">
    <location>
        <begin position="209"/>
        <end position="229"/>
    </location>
</feature>
<feature type="transmembrane region" description="Helical" evidence="1">
    <location>
        <begin position="99"/>
        <end position="116"/>
    </location>
</feature>
<reference evidence="2 3" key="1">
    <citation type="submission" date="2019-01" db="EMBL/GenBank/DDBJ databases">
        <title>Halorientalis sp. F13-25 a new haloarchaeum isolated from hypersaline water.</title>
        <authorList>
            <person name="Ana D.-V."/>
            <person name="Cristina S.-P."/>
            <person name="Antonio V."/>
        </authorList>
    </citation>
    <scope>NUCLEOTIDE SEQUENCE [LARGE SCALE GENOMIC DNA]</scope>
    <source>
        <strain evidence="2 3">F13-25</strain>
    </source>
</reference>
<keyword evidence="1" id="KW-0812">Transmembrane</keyword>
<evidence type="ECO:0000313" key="2">
    <source>
        <dbReference type="EMBL" id="RXK46237.1"/>
    </source>
</evidence>
<feature type="transmembrane region" description="Helical" evidence="1">
    <location>
        <begin position="32"/>
        <end position="48"/>
    </location>
</feature>